<reference evidence="4 5" key="1">
    <citation type="submission" date="2020-04" db="EMBL/GenBank/DDBJ databases">
        <title>Bacillus sp. UniB3 isolated from commercial digestive syrup.</title>
        <authorList>
            <person name="Thorat V."/>
            <person name="Kirdat K."/>
            <person name="Tiwarekar B."/>
            <person name="Yadav A."/>
        </authorList>
    </citation>
    <scope>NUCLEOTIDE SEQUENCE [LARGE SCALE GENOMIC DNA]</scope>
    <source>
        <strain evidence="4 5">UniB3</strain>
    </source>
</reference>
<feature type="transmembrane region" description="Helical" evidence="3">
    <location>
        <begin position="49"/>
        <end position="70"/>
    </location>
</feature>
<dbReference type="AlphaFoldDB" id="A0A7Y0PLR6"/>
<dbReference type="PANTHER" id="PTHR37612">
    <property type="entry name" value="FIBROIN HEAVY CHAIN FIB-H LIKE PROTEIN"/>
    <property type="match status" value="1"/>
</dbReference>
<evidence type="ECO:0000256" key="3">
    <source>
        <dbReference type="SAM" id="Phobius"/>
    </source>
</evidence>
<keyword evidence="3" id="KW-0472">Membrane</keyword>
<feature type="region of interest" description="Disordered" evidence="2">
    <location>
        <begin position="347"/>
        <end position="477"/>
    </location>
</feature>
<evidence type="ECO:0000256" key="1">
    <source>
        <dbReference type="SAM" id="Coils"/>
    </source>
</evidence>
<evidence type="ECO:0000256" key="2">
    <source>
        <dbReference type="SAM" id="MobiDB-lite"/>
    </source>
</evidence>
<dbReference type="PANTHER" id="PTHR37612:SF20">
    <property type="entry name" value="PER-HEXAMER REPEAT PROTEIN 5-RELATED"/>
    <property type="match status" value="1"/>
</dbReference>
<gene>
    <name evidence="4" type="ORF">HHU08_09910</name>
</gene>
<sequence length="521" mass="57256">MENLRQYKELIKPVRRSIARELIAKELCLLLALLGGGFLLLSISASLFILPFLFYFLLIATCLSVLFFLFRLWRKWPTEKQAVRLYNQFVSDDYATAAYSYLESEGAVEQLVVKQAIAEMGRNQTYVLKRKKKLVYPIPIFTGIVCLLITVLLQIFPSANMEAAKKKENEIKTIAKTEKELEKAIKKETDKQVQKELKKLQKEVKKKDTVEKTFAELEKQAKELQLKKRKLQEKSSERQKAEEKLNEAGLKSLSKAISEGDQEALKKELQKANEQYEQLTDKQKEALNQLTGGNQQLSEEQLKQLLEKMDELLNNEGLLQQLETMQTELAQLENILKKESLANGIAIPNSNTVASGSNNTESNSSSNSNSNGQQGQNDSDSGDDGASSGNGNGSSSGSGSGTGSGSGNGSGSGTGSGSGGGSGNGNGTGAGFGSGSRELTVPEKLDGKQNTEVDAGKLGEGKQGQMTEGEGPILKGNVRPYEQVFSDYETAYRESTSRYKLPHDLENIVKNYFTEIKPNEK</sequence>
<dbReference type="EMBL" id="JABBPK010000001">
    <property type="protein sequence ID" value="NMO77312.1"/>
    <property type="molecule type" value="Genomic_DNA"/>
</dbReference>
<feature type="compositionally biased region" description="Basic and acidic residues" evidence="2">
    <location>
        <begin position="440"/>
        <end position="460"/>
    </location>
</feature>
<feature type="transmembrane region" description="Helical" evidence="3">
    <location>
        <begin position="22"/>
        <end position="43"/>
    </location>
</feature>
<feature type="compositionally biased region" description="Low complexity" evidence="2">
    <location>
        <begin position="354"/>
        <end position="387"/>
    </location>
</feature>
<dbReference type="Proteomes" id="UP000588491">
    <property type="component" value="Unassembled WGS sequence"/>
</dbReference>
<dbReference type="RefSeq" id="WP_169188367.1">
    <property type="nucleotide sequence ID" value="NZ_JABBPK010000001.1"/>
</dbReference>
<organism evidence="4 5">
    <name type="scientific">Niallia alba</name>
    <dbReference type="NCBI Taxonomy" id="2729105"/>
    <lineage>
        <taxon>Bacteria</taxon>
        <taxon>Bacillati</taxon>
        <taxon>Bacillota</taxon>
        <taxon>Bacilli</taxon>
        <taxon>Bacillales</taxon>
        <taxon>Bacillaceae</taxon>
        <taxon>Niallia</taxon>
    </lineage>
</organism>
<dbReference type="InterPro" id="IPR052258">
    <property type="entry name" value="Diverse_Func_Domain-Protein"/>
</dbReference>
<keyword evidence="3" id="KW-0812">Transmembrane</keyword>
<feature type="compositionally biased region" description="Gly residues" evidence="2">
    <location>
        <begin position="388"/>
        <end position="434"/>
    </location>
</feature>
<accession>A0A7Y0PLR6</accession>
<protein>
    <submittedName>
        <fullName evidence="4">Uncharacterized protein</fullName>
    </submittedName>
</protein>
<feature type="transmembrane region" description="Helical" evidence="3">
    <location>
        <begin position="134"/>
        <end position="156"/>
    </location>
</feature>
<comment type="caution">
    <text evidence="4">The sequence shown here is derived from an EMBL/GenBank/DDBJ whole genome shotgun (WGS) entry which is preliminary data.</text>
</comment>
<keyword evidence="1" id="KW-0175">Coiled coil</keyword>
<proteinExistence type="predicted"/>
<feature type="coiled-coil region" evidence="1">
    <location>
        <begin position="160"/>
        <end position="342"/>
    </location>
</feature>
<keyword evidence="5" id="KW-1185">Reference proteome</keyword>
<keyword evidence="3" id="KW-1133">Transmembrane helix</keyword>
<evidence type="ECO:0000313" key="5">
    <source>
        <dbReference type="Proteomes" id="UP000588491"/>
    </source>
</evidence>
<evidence type="ECO:0000313" key="4">
    <source>
        <dbReference type="EMBL" id="NMO77312.1"/>
    </source>
</evidence>
<name>A0A7Y0PLR6_9BACI</name>